<evidence type="ECO:0000259" key="3">
    <source>
        <dbReference type="PROSITE" id="PS51186"/>
    </source>
</evidence>
<organism evidence="4 5">
    <name type="scientific">Paenibacillus violae</name>
    <dbReference type="NCBI Taxonomy" id="3077234"/>
    <lineage>
        <taxon>Bacteria</taxon>
        <taxon>Bacillati</taxon>
        <taxon>Bacillota</taxon>
        <taxon>Bacilli</taxon>
        <taxon>Bacillales</taxon>
        <taxon>Paenibacillaceae</taxon>
        <taxon>Paenibacillus</taxon>
    </lineage>
</organism>
<dbReference type="RefSeq" id="WP_315949473.1">
    <property type="nucleotide sequence ID" value="NZ_JAWCUD010000001.1"/>
</dbReference>
<keyword evidence="5" id="KW-1185">Reference proteome</keyword>
<accession>A0ABU3R779</accession>
<dbReference type="Proteomes" id="UP001260980">
    <property type="component" value="Unassembled WGS sequence"/>
</dbReference>
<dbReference type="Gene3D" id="3.40.630.30">
    <property type="match status" value="1"/>
</dbReference>
<dbReference type="CDD" id="cd04301">
    <property type="entry name" value="NAT_SF"/>
    <property type="match status" value="1"/>
</dbReference>
<dbReference type="PANTHER" id="PTHR43877">
    <property type="entry name" value="AMINOALKYLPHOSPHONATE N-ACETYLTRANSFERASE-RELATED-RELATED"/>
    <property type="match status" value="1"/>
</dbReference>
<sequence length="175" mass="19824">MKQRKVYGKLATGVDDLEFIIRRARSEDYEAVNAIIRFGQEEHAAALPKYFARLDRVVAMGWYRSFSDQVNKVIWVAEKSGQVVGVAMLEMKKSPSYEALVPRSYAYLNELAVSPDFQRQGIGTLLYQASAAWARDQGASFLELNVWEFNESAIAFYRSLGMSTLNRTMTSDLSN</sequence>
<keyword evidence="2" id="KW-0012">Acyltransferase</keyword>
<dbReference type="Pfam" id="PF00583">
    <property type="entry name" value="Acetyltransf_1"/>
    <property type="match status" value="1"/>
</dbReference>
<evidence type="ECO:0000313" key="5">
    <source>
        <dbReference type="Proteomes" id="UP001260980"/>
    </source>
</evidence>
<comment type="caution">
    <text evidence="4">The sequence shown here is derived from an EMBL/GenBank/DDBJ whole genome shotgun (WGS) entry which is preliminary data.</text>
</comment>
<keyword evidence="1" id="KW-0808">Transferase</keyword>
<dbReference type="InterPro" id="IPR000182">
    <property type="entry name" value="GNAT_dom"/>
</dbReference>
<proteinExistence type="predicted"/>
<dbReference type="InterPro" id="IPR016181">
    <property type="entry name" value="Acyl_CoA_acyltransferase"/>
</dbReference>
<dbReference type="PROSITE" id="PS51186">
    <property type="entry name" value="GNAT"/>
    <property type="match status" value="1"/>
</dbReference>
<evidence type="ECO:0000256" key="1">
    <source>
        <dbReference type="ARBA" id="ARBA00022679"/>
    </source>
</evidence>
<protein>
    <submittedName>
        <fullName evidence="4">GNAT family N-acetyltransferase</fullName>
    </submittedName>
</protein>
<dbReference type="EMBL" id="JAWCUD010000001">
    <property type="protein sequence ID" value="MDU0200123.1"/>
    <property type="molecule type" value="Genomic_DNA"/>
</dbReference>
<dbReference type="InterPro" id="IPR050832">
    <property type="entry name" value="Bact_Acetyltransf"/>
</dbReference>
<name>A0ABU3R779_9BACL</name>
<feature type="domain" description="N-acetyltransferase" evidence="3">
    <location>
        <begin position="19"/>
        <end position="175"/>
    </location>
</feature>
<evidence type="ECO:0000313" key="4">
    <source>
        <dbReference type="EMBL" id="MDU0200123.1"/>
    </source>
</evidence>
<dbReference type="SUPFAM" id="SSF55729">
    <property type="entry name" value="Acyl-CoA N-acyltransferases (Nat)"/>
    <property type="match status" value="1"/>
</dbReference>
<gene>
    <name evidence="4" type="ORF">RQP52_03425</name>
</gene>
<reference evidence="4 5" key="1">
    <citation type="submission" date="2023-10" db="EMBL/GenBank/DDBJ databases">
        <title>Paenibacillus strain PFR10 Genome sequencing and assembly.</title>
        <authorList>
            <person name="Kim I."/>
        </authorList>
    </citation>
    <scope>NUCLEOTIDE SEQUENCE [LARGE SCALE GENOMIC DNA]</scope>
    <source>
        <strain evidence="4 5">PFR10</strain>
    </source>
</reference>
<evidence type="ECO:0000256" key="2">
    <source>
        <dbReference type="ARBA" id="ARBA00023315"/>
    </source>
</evidence>